<dbReference type="AlphaFoldDB" id="A0AAD2FNS1"/>
<evidence type="ECO:0000313" key="3">
    <source>
        <dbReference type="Proteomes" id="UP001295423"/>
    </source>
</evidence>
<feature type="compositionally biased region" description="Acidic residues" evidence="1">
    <location>
        <begin position="102"/>
        <end position="125"/>
    </location>
</feature>
<reference evidence="2" key="1">
    <citation type="submission" date="2023-08" db="EMBL/GenBank/DDBJ databases">
        <authorList>
            <person name="Audoor S."/>
            <person name="Bilcke G."/>
        </authorList>
    </citation>
    <scope>NUCLEOTIDE SEQUENCE</scope>
</reference>
<accession>A0AAD2FNS1</accession>
<protein>
    <submittedName>
        <fullName evidence="2">Uncharacterized protein</fullName>
    </submittedName>
</protein>
<name>A0AAD2FNS1_9STRA</name>
<feature type="compositionally biased region" description="Basic and acidic residues" evidence="1">
    <location>
        <begin position="1"/>
        <end position="15"/>
    </location>
</feature>
<organism evidence="2 3">
    <name type="scientific">Cylindrotheca closterium</name>
    <dbReference type="NCBI Taxonomy" id="2856"/>
    <lineage>
        <taxon>Eukaryota</taxon>
        <taxon>Sar</taxon>
        <taxon>Stramenopiles</taxon>
        <taxon>Ochrophyta</taxon>
        <taxon>Bacillariophyta</taxon>
        <taxon>Bacillariophyceae</taxon>
        <taxon>Bacillariophycidae</taxon>
        <taxon>Bacillariales</taxon>
        <taxon>Bacillariaceae</taxon>
        <taxon>Cylindrotheca</taxon>
    </lineage>
</organism>
<proteinExistence type="predicted"/>
<sequence length="178" mass="20686">MEARFDRDRNPRYNSEENQYEDELEDEMFDIMFKKIKARQDAEDLMDEDYQEHEWIAGNEDLDYKDDCKSELDDDEAKQMLDKLAAELVELGRPDEEEVLFNFDEEGEDDDNTQEDVAVESGEEDSVARARVRFADTDDNESDTKGIVRSHSDDGVEIGAKRVFAQDTIDPISHKESK</sequence>
<gene>
    <name evidence="2" type="ORF">CYCCA115_LOCUS11151</name>
</gene>
<keyword evidence="3" id="KW-1185">Reference proteome</keyword>
<dbReference type="Proteomes" id="UP001295423">
    <property type="component" value="Unassembled WGS sequence"/>
</dbReference>
<evidence type="ECO:0000256" key="1">
    <source>
        <dbReference type="SAM" id="MobiDB-lite"/>
    </source>
</evidence>
<evidence type="ECO:0000313" key="2">
    <source>
        <dbReference type="EMBL" id="CAJ1947452.1"/>
    </source>
</evidence>
<dbReference type="EMBL" id="CAKOGP040001727">
    <property type="protein sequence ID" value="CAJ1947452.1"/>
    <property type="molecule type" value="Genomic_DNA"/>
</dbReference>
<comment type="caution">
    <text evidence="2">The sequence shown here is derived from an EMBL/GenBank/DDBJ whole genome shotgun (WGS) entry which is preliminary data.</text>
</comment>
<feature type="region of interest" description="Disordered" evidence="1">
    <location>
        <begin position="102"/>
        <end position="152"/>
    </location>
</feature>
<feature type="compositionally biased region" description="Basic and acidic residues" evidence="1">
    <location>
        <begin position="142"/>
        <end position="152"/>
    </location>
</feature>
<feature type="region of interest" description="Disordered" evidence="1">
    <location>
        <begin position="1"/>
        <end position="21"/>
    </location>
</feature>